<dbReference type="AlphaFoldDB" id="A0A545TR19"/>
<dbReference type="InterPro" id="IPR004099">
    <property type="entry name" value="Pyr_nucl-diS_OxRdtase_dimer"/>
</dbReference>
<dbReference type="PIRSF" id="PIRSF000350">
    <property type="entry name" value="Mercury_reductase_MerA"/>
    <property type="match status" value="1"/>
</dbReference>
<feature type="binding site" evidence="12">
    <location>
        <begin position="146"/>
        <end position="148"/>
    </location>
    <ligand>
        <name>FAD</name>
        <dbReference type="ChEBI" id="CHEBI:57692"/>
    </ligand>
</feature>
<evidence type="ECO:0000259" key="16">
    <source>
        <dbReference type="Pfam" id="PF07992"/>
    </source>
</evidence>
<dbReference type="EMBL" id="VHSH01000004">
    <property type="protein sequence ID" value="TQV79571.1"/>
    <property type="molecule type" value="Genomic_DNA"/>
</dbReference>
<dbReference type="PANTHER" id="PTHR22912">
    <property type="entry name" value="DISULFIDE OXIDOREDUCTASE"/>
    <property type="match status" value="1"/>
</dbReference>
<dbReference type="GO" id="GO:0004148">
    <property type="term" value="F:dihydrolipoyl dehydrogenase (NADH) activity"/>
    <property type="evidence" value="ECO:0007669"/>
    <property type="project" value="UniProtKB-EC"/>
</dbReference>
<dbReference type="InterPro" id="IPR012999">
    <property type="entry name" value="Pyr_OxRdtase_I_AS"/>
</dbReference>
<evidence type="ECO:0000256" key="8">
    <source>
        <dbReference type="ARBA" id="ARBA00023157"/>
    </source>
</evidence>
<keyword evidence="9 14" id="KW-0676">Redox-active center</keyword>
<keyword evidence="12" id="KW-0547">Nucleotide-binding</keyword>
<evidence type="ECO:0000313" key="18">
    <source>
        <dbReference type="Proteomes" id="UP000315252"/>
    </source>
</evidence>
<evidence type="ECO:0000313" key="17">
    <source>
        <dbReference type="EMBL" id="TQV79571.1"/>
    </source>
</evidence>
<feature type="domain" description="Pyridine nucleotide-disulphide oxidoreductase dimerisation" evidence="15">
    <location>
        <begin position="350"/>
        <end position="459"/>
    </location>
</feature>
<dbReference type="EC" id="1.8.1.4" evidence="2 14"/>
<evidence type="ECO:0000256" key="10">
    <source>
        <dbReference type="ARBA" id="ARBA00049187"/>
    </source>
</evidence>
<feature type="active site" description="Proton acceptor" evidence="11">
    <location>
        <position position="448"/>
    </location>
</feature>
<dbReference type="Pfam" id="PF07992">
    <property type="entry name" value="Pyr_redox_2"/>
    <property type="match status" value="1"/>
</dbReference>
<keyword evidence="18" id="KW-1185">Reference proteome</keyword>
<feature type="binding site" evidence="12">
    <location>
        <begin position="322"/>
        <end position="325"/>
    </location>
    <ligand>
        <name>FAD</name>
        <dbReference type="ChEBI" id="CHEBI:57692"/>
    </ligand>
</feature>
<dbReference type="RefSeq" id="WP_142896752.1">
    <property type="nucleotide sequence ID" value="NZ_ML660055.1"/>
</dbReference>
<dbReference type="Pfam" id="PF02852">
    <property type="entry name" value="Pyr_redox_dim"/>
    <property type="match status" value="1"/>
</dbReference>
<dbReference type="PANTHER" id="PTHR22912:SF151">
    <property type="entry name" value="DIHYDROLIPOYL DEHYDROGENASE, MITOCHONDRIAL"/>
    <property type="match status" value="1"/>
</dbReference>
<evidence type="ECO:0000256" key="9">
    <source>
        <dbReference type="ARBA" id="ARBA00023284"/>
    </source>
</evidence>
<dbReference type="PRINTS" id="PR00411">
    <property type="entry name" value="PNDRDTASEI"/>
</dbReference>
<feature type="disulfide bond" description="Redox-active" evidence="13">
    <location>
        <begin position="44"/>
        <end position="49"/>
    </location>
</feature>
<dbReference type="GO" id="GO:0006103">
    <property type="term" value="P:2-oxoglutarate metabolic process"/>
    <property type="evidence" value="ECO:0007669"/>
    <property type="project" value="TreeGrafter"/>
</dbReference>
<gene>
    <name evidence="17" type="ORF">FKG95_12650</name>
</gene>
<feature type="domain" description="FAD/NAD(P)-binding" evidence="16">
    <location>
        <begin position="6"/>
        <end position="331"/>
    </location>
</feature>
<comment type="miscellaneous">
    <text evidence="14">The active site is a redox-active disulfide bond.</text>
</comment>
<evidence type="ECO:0000256" key="3">
    <source>
        <dbReference type="ARBA" id="ARBA00016961"/>
    </source>
</evidence>
<dbReference type="InterPro" id="IPR036188">
    <property type="entry name" value="FAD/NAD-bd_sf"/>
</dbReference>
<dbReference type="OrthoDB" id="9764616at2"/>
<dbReference type="FunFam" id="3.50.50.60:FF:000001">
    <property type="entry name" value="Dihydrolipoyl dehydrogenase, mitochondrial"/>
    <property type="match status" value="1"/>
</dbReference>
<sequence>MSDQEYDLVVIGGGPGGYVAAIRAAQLGMKTACVEKRGALGGTCLNVGCIPSKALLQSSEKFADANKHFAEHGVKLGKIELDLKAMMGRKDKVVSNLTGGIEFLFKKNKITYIKGEGSIPKAGEVAVKLTDGGNETLKAKKILIATGSESTPLPGLDIDEKQIVTSTGALELGKVPKSMVVVGAGVIGLELGSVWSRLGAEVTVVEFLDRILPGMDGDIAKQTQRVLTKQGLKFKLGKKVTGAKKTKTAVTLTVEPAKGGDAEEIKADVVLVSIGRRPYTDGLGLEELGVNKDNRGIIQVNESFETNVPGIYAIGDCVPGPMLAHKAEEEGTICVEMMAGQSGHIDYNLVPGVVYTWPEVASVGKTEEQLKEDGVDYRVGKFPFTANSRAQAIGDTDGLVKVLADKVTDRVLGVHILGPLAGDILAEAVIAMEFGASAEDIARTCHSHPGMGEAVKEAALAVDGRPIHI</sequence>
<comment type="cofactor">
    <cofactor evidence="12 14">
        <name>FAD</name>
        <dbReference type="ChEBI" id="CHEBI:57692"/>
    </cofactor>
    <text evidence="12 14">Binds 1 FAD per subunit.</text>
</comment>
<dbReference type="PRINTS" id="PR00368">
    <property type="entry name" value="FADPNR"/>
</dbReference>
<evidence type="ECO:0000256" key="4">
    <source>
        <dbReference type="ARBA" id="ARBA00022630"/>
    </source>
</evidence>
<evidence type="ECO:0000256" key="14">
    <source>
        <dbReference type="RuleBase" id="RU003692"/>
    </source>
</evidence>
<comment type="caution">
    <text evidence="17">The sequence shown here is derived from an EMBL/GenBank/DDBJ whole genome shotgun (WGS) entry which is preliminary data.</text>
</comment>
<dbReference type="GO" id="GO:0050660">
    <property type="term" value="F:flavin adenine dinucleotide binding"/>
    <property type="evidence" value="ECO:0007669"/>
    <property type="project" value="InterPro"/>
</dbReference>
<protein>
    <recommendedName>
        <fullName evidence="3 14">Dihydrolipoyl dehydrogenase</fullName>
        <ecNumber evidence="2 14">1.8.1.4</ecNumber>
    </recommendedName>
</protein>
<dbReference type="InterPro" id="IPR023753">
    <property type="entry name" value="FAD/NAD-binding_dom"/>
</dbReference>
<dbReference type="Gene3D" id="3.30.390.30">
    <property type="match status" value="1"/>
</dbReference>
<evidence type="ECO:0000256" key="6">
    <source>
        <dbReference type="ARBA" id="ARBA00023002"/>
    </source>
</evidence>
<keyword evidence="5 12" id="KW-0274">FAD</keyword>
<evidence type="ECO:0000259" key="15">
    <source>
        <dbReference type="Pfam" id="PF02852"/>
    </source>
</evidence>
<evidence type="ECO:0000256" key="5">
    <source>
        <dbReference type="ARBA" id="ARBA00022827"/>
    </source>
</evidence>
<comment type="catalytic activity">
    <reaction evidence="10 14">
        <text>N(6)-[(R)-dihydrolipoyl]-L-lysyl-[protein] + NAD(+) = N(6)-[(R)-lipoyl]-L-lysyl-[protein] + NADH + H(+)</text>
        <dbReference type="Rhea" id="RHEA:15045"/>
        <dbReference type="Rhea" id="RHEA-COMP:10474"/>
        <dbReference type="Rhea" id="RHEA-COMP:10475"/>
        <dbReference type="ChEBI" id="CHEBI:15378"/>
        <dbReference type="ChEBI" id="CHEBI:57540"/>
        <dbReference type="ChEBI" id="CHEBI:57945"/>
        <dbReference type="ChEBI" id="CHEBI:83099"/>
        <dbReference type="ChEBI" id="CHEBI:83100"/>
        <dbReference type="EC" id="1.8.1.4"/>
    </reaction>
</comment>
<keyword evidence="7 12" id="KW-0520">NAD</keyword>
<evidence type="ECO:0000256" key="2">
    <source>
        <dbReference type="ARBA" id="ARBA00012608"/>
    </source>
</evidence>
<keyword evidence="6 14" id="KW-0560">Oxidoreductase</keyword>
<feature type="binding site" evidence="12">
    <location>
        <position position="316"/>
    </location>
    <ligand>
        <name>FAD</name>
        <dbReference type="ChEBI" id="CHEBI:57692"/>
    </ligand>
</feature>
<dbReference type="SUPFAM" id="SSF55424">
    <property type="entry name" value="FAD/NAD-linked reductases, dimerisation (C-terminal) domain"/>
    <property type="match status" value="1"/>
</dbReference>
<dbReference type="Gene3D" id="3.50.50.60">
    <property type="entry name" value="FAD/NAD(P)-binding domain"/>
    <property type="match status" value="2"/>
</dbReference>
<dbReference type="SUPFAM" id="SSF51905">
    <property type="entry name" value="FAD/NAD(P)-binding domain"/>
    <property type="match status" value="1"/>
</dbReference>
<dbReference type="NCBIfam" id="TIGR01350">
    <property type="entry name" value="lipoamide_DH"/>
    <property type="match status" value="1"/>
</dbReference>
<evidence type="ECO:0000256" key="1">
    <source>
        <dbReference type="ARBA" id="ARBA00007532"/>
    </source>
</evidence>
<organism evidence="17 18">
    <name type="scientific">Denitrobaculum tricleocarpae</name>
    <dbReference type="NCBI Taxonomy" id="2591009"/>
    <lineage>
        <taxon>Bacteria</taxon>
        <taxon>Pseudomonadati</taxon>
        <taxon>Pseudomonadota</taxon>
        <taxon>Alphaproteobacteria</taxon>
        <taxon>Rhodospirillales</taxon>
        <taxon>Rhodospirillaceae</taxon>
        <taxon>Denitrobaculum</taxon>
    </lineage>
</organism>
<dbReference type="InterPro" id="IPR050151">
    <property type="entry name" value="Class-I_Pyr_Nuc-Dis_Oxidored"/>
</dbReference>
<feature type="binding site" evidence="12">
    <location>
        <position position="275"/>
    </location>
    <ligand>
        <name>NAD(+)</name>
        <dbReference type="ChEBI" id="CHEBI:57540"/>
    </ligand>
</feature>
<feature type="binding site" evidence="12">
    <location>
        <position position="117"/>
    </location>
    <ligand>
        <name>FAD</name>
        <dbReference type="ChEBI" id="CHEBI:57692"/>
    </ligand>
</feature>
<evidence type="ECO:0000256" key="12">
    <source>
        <dbReference type="PIRSR" id="PIRSR000350-3"/>
    </source>
</evidence>
<keyword evidence="4 14" id="KW-0285">Flavoprotein</keyword>
<reference evidence="17 18" key="1">
    <citation type="submission" date="2019-06" db="EMBL/GenBank/DDBJ databases">
        <title>Whole genome sequence for Rhodospirillaceae sp. R148.</title>
        <authorList>
            <person name="Wang G."/>
        </authorList>
    </citation>
    <scope>NUCLEOTIDE SEQUENCE [LARGE SCALE GENOMIC DNA]</scope>
    <source>
        <strain evidence="17 18">R148</strain>
    </source>
</reference>
<evidence type="ECO:0000256" key="7">
    <source>
        <dbReference type="ARBA" id="ARBA00023027"/>
    </source>
</evidence>
<accession>A0A545TR19</accession>
<proteinExistence type="inferred from homology"/>
<dbReference type="InterPro" id="IPR016156">
    <property type="entry name" value="FAD/NAD-linked_Rdtase_dimer_sf"/>
</dbReference>
<feature type="binding site" evidence="12">
    <location>
        <position position="53"/>
    </location>
    <ligand>
        <name>FAD</name>
        <dbReference type="ChEBI" id="CHEBI:57692"/>
    </ligand>
</feature>
<keyword evidence="8" id="KW-1015">Disulfide bond</keyword>
<dbReference type="Proteomes" id="UP000315252">
    <property type="component" value="Unassembled WGS sequence"/>
</dbReference>
<evidence type="ECO:0000256" key="13">
    <source>
        <dbReference type="PIRSR" id="PIRSR000350-4"/>
    </source>
</evidence>
<dbReference type="InterPro" id="IPR006258">
    <property type="entry name" value="Lipoamide_DH"/>
</dbReference>
<feature type="binding site" evidence="12">
    <location>
        <begin position="183"/>
        <end position="190"/>
    </location>
    <ligand>
        <name>NAD(+)</name>
        <dbReference type="ChEBI" id="CHEBI:57540"/>
    </ligand>
</feature>
<name>A0A545TR19_9PROT</name>
<dbReference type="GO" id="GO:0045252">
    <property type="term" value="C:oxoglutarate dehydrogenase complex"/>
    <property type="evidence" value="ECO:0007669"/>
    <property type="project" value="TreeGrafter"/>
</dbReference>
<dbReference type="PROSITE" id="PS00076">
    <property type="entry name" value="PYRIDINE_REDOX_1"/>
    <property type="match status" value="1"/>
</dbReference>
<dbReference type="InterPro" id="IPR001100">
    <property type="entry name" value="Pyr_nuc-diS_OxRdtase"/>
</dbReference>
<feature type="binding site" evidence="12">
    <location>
        <position position="206"/>
    </location>
    <ligand>
        <name>NAD(+)</name>
        <dbReference type="ChEBI" id="CHEBI:57540"/>
    </ligand>
</feature>
<comment type="similarity">
    <text evidence="1 14">Belongs to the class-I pyridine nucleotide-disulfide oxidoreductase family.</text>
</comment>
<dbReference type="FunFam" id="3.30.390.30:FF:000001">
    <property type="entry name" value="Dihydrolipoyl dehydrogenase"/>
    <property type="match status" value="1"/>
</dbReference>
<evidence type="ECO:0000256" key="11">
    <source>
        <dbReference type="PIRSR" id="PIRSR000350-2"/>
    </source>
</evidence>